<accession>A0A914A4L5</accession>
<dbReference type="PRINTS" id="PR00837">
    <property type="entry name" value="V5TPXLIKE"/>
</dbReference>
<dbReference type="Proteomes" id="UP000887568">
    <property type="component" value="Unplaced"/>
</dbReference>
<dbReference type="PROSITE" id="PS01009">
    <property type="entry name" value="CRISP_1"/>
    <property type="match status" value="1"/>
</dbReference>
<dbReference type="Gene3D" id="3.40.33.10">
    <property type="entry name" value="CAP"/>
    <property type="match status" value="1"/>
</dbReference>
<keyword evidence="3" id="KW-1185">Reference proteome</keyword>
<dbReference type="InterPro" id="IPR014044">
    <property type="entry name" value="CAP_dom"/>
</dbReference>
<dbReference type="CDD" id="cd05382">
    <property type="entry name" value="CAP_GAPR1-like"/>
    <property type="match status" value="1"/>
</dbReference>
<dbReference type="InterPro" id="IPR018244">
    <property type="entry name" value="Allrgn_V5/Tpx1_CS"/>
</dbReference>
<dbReference type="PANTHER" id="PTHR10334">
    <property type="entry name" value="CYSTEINE-RICH SECRETORY PROTEIN-RELATED"/>
    <property type="match status" value="1"/>
</dbReference>
<evidence type="ECO:0000259" key="1">
    <source>
        <dbReference type="SMART" id="SM00198"/>
    </source>
</evidence>
<dbReference type="FunFam" id="3.40.33.10:FF:000002">
    <property type="entry name" value="Golgi-associated plant pathogenesis-related protein 1"/>
    <property type="match status" value="1"/>
</dbReference>
<protein>
    <recommendedName>
        <fullName evidence="1">SCP domain-containing protein</fullName>
    </recommendedName>
</protein>
<dbReference type="OMA" id="FAKRGNT"/>
<dbReference type="GeneID" id="119729706"/>
<dbReference type="AlphaFoldDB" id="A0A914A4L5"/>
<dbReference type="OrthoDB" id="337038at2759"/>
<evidence type="ECO:0000313" key="3">
    <source>
        <dbReference type="Proteomes" id="UP000887568"/>
    </source>
</evidence>
<evidence type="ECO:0000313" key="2">
    <source>
        <dbReference type="EnsemblMetazoa" id="XP_038058321.1"/>
    </source>
</evidence>
<sequence length="167" mass="18604">MGGCFSGGSSGPSGYKSKFKRDALKAHNKYRSMHGAPNIKMNGNISKYAQEWANKLAKEGQLQHRTDHKYGENIYYGADSRGVDEITGDKSVKSFYDEINRYNFNSGGFSSGTGHFTQVVWKGSRRLGIGVAVNPRKQNEVYAVFNYDPPGNVSGKYKENVFPSKKR</sequence>
<organism evidence="2 3">
    <name type="scientific">Patiria miniata</name>
    <name type="common">Bat star</name>
    <name type="synonym">Asterina miniata</name>
    <dbReference type="NCBI Taxonomy" id="46514"/>
    <lineage>
        <taxon>Eukaryota</taxon>
        <taxon>Metazoa</taxon>
        <taxon>Echinodermata</taxon>
        <taxon>Eleutherozoa</taxon>
        <taxon>Asterozoa</taxon>
        <taxon>Asteroidea</taxon>
        <taxon>Valvatacea</taxon>
        <taxon>Valvatida</taxon>
        <taxon>Asterinidae</taxon>
        <taxon>Patiria</taxon>
    </lineage>
</organism>
<dbReference type="SUPFAM" id="SSF55797">
    <property type="entry name" value="PR-1-like"/>
    <property type="match status" value="1"/>
</dbReference>
<reference evidence="2" key="1">
    <citation type="submission" date="2022-11" db="UniProtKB">
        <authorList>
            <consortium name="EnsemblMetazoa"/>
        </authorList>
    </citation>
    <scope>IDENTIFICATION</scope>
</reference>
<dbReference type="RefSeq" id="XP_038058321.1">
    <property type="nucleotide sequence ID" value="XM_038202393.1"/>
</dbReference>
<name>A0A914A4L5_PATMI</name>
<dbReference type="EnsemblMetazoa" id="XM_038202393.1">
    <property type="protein sequence ID" value="XP_038058321.1"/>
    <property type="gene ID" value="LOC119729706"/>
</dbReference>
<feature type="domain" description="SCP" evidence="1">
    <location>
        <begin position="18"/>
        <end position="155"/>
    </location>
</feature>
<dbReference type="GO" id="GO:0005576">
    <property type="term" value="C:extracellular region"/>
    <property type="evidence" value="ECO:0007669"/>
    <property type="project" value="InterPro"/>
</dbReference>
<dbReference type="InterPro" id="IPR034113">
    <property type="entry name" value="SCP_GAPR1-like"/>
</dbReference>
<proteinExistence type="predicted"/>
<dbReference type="InterPro" id="IPR035940">
    <property type="entry name" value="CAP_sf"/>
</dbReference>
<dbReference type="SMART" id="SM00198">
    <property type="entry name" value="SCP"/>
    <property type="match status" value="1"/>
</dbReference>
<dbReference type="InterPro" id="IPR001283">
    <property type="entry name" value="CRISP-related"/>
</dbReference>
<dbReference type="Pfam" id="PF00188">
    <property type="entry name" value="CAP"/>
    <property type="match status" value="1"/>
</dbReference>